<dbReference type="AlphaFoldDB" id="A0AAV7LT05"/>
<sequence length="121" mass="13113">MVPHVEARPTARLTTPLYLHQAQECCGFRLQLLSGPPGAAPDSMRQAALEDVTPSSAADHVRPRVSGVLASWWGGGDREETGRRRGSQADRQANAGSVPTSREDGVGEIIDYWKLRPRPAV</sequence>
<name>A0AAV7LT05_PLEWA</name>
<feature type="region of interest" description="Disordered" evidence="1">
    <location>
        <begin position="72"/>
        <end position="103"/>
    </location>
</feature>
<gene>
    <name evidence="2" type="ORF">NDU88_003809</name>
</gene>
<evidence type="ECO:0000256" key="1">
    <source>
        <dbReference type="SAM" id="MobiDB-lite"/>
    </source>
</evidence>
<evidence type="ECO:0000313" key="2">
    <source>
        <dbReference type="EMBL" id="KAJ1090680.1"/>
    </source>
</evidence>
<accession>A0AAV7LT05</accession>
<dbReference type="Proteomes" id="UP001066276">
    <property type="component" value="Chromosome 11"/>
</dbReference>
<dbReference type="EMBL" id="JANPWB010000015">
    <property type="protein sequence ID" value="KAJ1090680.1"/>
    <property type="molecule type" value="Genomic_DNA"/>
</dbReference>
<reference evidence="2" key="1">
    <citation type="journal article" date="2022" name="bioRxiv">
        <title>Sequencing and chromosome-scale assembly of the giantPleurodeles waltlgenome.</title>
        <authorList>
            <person name="Brown T."/>
            <person name="Elewa A."/>
            <person name="Iarovenko S."/>
            <person name="Subramanian E."/>
            <person name="Araus A.J."/>
            <person name="Petzold A."/>
            <person name="Susuki M."/>
            <person name="Suzuki K.-i.T."/>
            <person name="Hayashi T."/>
            <person name="Toyoda A."/>
            <person name="Oliveira C."/>
            <person name="Osipova E."/>
            <person name="Leigh N.D."/>
            <person name="Simon A."/>
            <person name="Yun M.H."/>
        </authorList>
    </citation>
    <scope>NUCLEOTIDE SEQUENCE</scope>
    <source>
        <strain evidence="2">20211129_DDA</strain>
        <tissue evidence="2">Liver</tissue>
    </source>
</reference>
<protein>
    <submittedName>
        <fullName evidence="2">Uncharacterized protein</fullName>
    </submittedName>
</protein>
<comment type="caution">
    <text evidence="2">The sequence shown here is derived from an EMBL/GenBank/DDBJ whole genome shotgun (WGS) entry which is preliminary data.</text>
</comment>
<proteinExistence type="predicted"/>
<organism evidence="2 3">
    <name type="scientific">Pleurodeles waltl</name>
    <name type="common">Iberian ribbed newt</name>
    <dbReference type="NCBI Taxonomy" id="8319"/>
    <lineage>
        <taxon>Eukaryota</taxon>
        <taxon>Metazoa</taxon>
        <taxon>Chordata</taxon>
        <taxon>Craniata</taxon>
        <taxon>Vertebrata</taxon>
        <taxon>Euteleostomi</taxon>
        <taxon>Amphibia</taxon>
        <taxon>Batrachia</taxon>
        <taxon>Caudata</taxon>
        <taxon>Salamandroidea</taxon>
        <taxon>Salamandridae</taxon>
        <taxon>Pleurodelinae</taxon>
        <taxon>Pleurodeles</taxon>
    </lineage>
</organism>
<evidence type="ECO:0000313" key="3">
    <source>
        <dbReference type="Proteomes" id="UP001066276"/>
    </source>
</evidence>
<keyword evidence="3" id="KW-1185">Reference proteome</keyword>
<feature type="compositionally biased region" description="Polar residues" evidence="1">
    <location>
        <begin position="89"/>
        <end position="100"/>
    </location>
</feature>